<name>A0AAN7H6K1_9PEZI</name>
<protein>
    <submittedName>
        <fullName evidence="1">Uncharacterized protein</fullName>
    </submittedName>
</protein>
<organism evidence="1 2">
    <name type="scientific">Achaetomium macrosporum</name>
    <dbReference type="NCBI Taxonomy" id="79813"/>
    <lineage>
        <taxon>Eukaryota</taxon>
        <taxon>Fungi</taxon>
        <taxon>Dikarya</taxon>
        <taxon>Ascomycota</taxon>
        <taxon>Pezizomycotina</taxon>
        <taxon>Sordariomycetes</taxon>
        <taxon>Sordariomycetidae</taxon>
        <taxon>Sordariales</taxon>
        <taxon>Chaetomiaceae</taxon>
        <taxon>Achaetomium</taxon>
    </lineage>
</organism>
<comment type="caution">
    <text evidence="1">The sequence shown here is derived from an EMBL/GenBank/DDBJ whole genome shotgun (WGS) entry which is preliminary data.</text>
</comment>
<gene>
    <name evidence="1" type="ORF">C8A03DRAFT_48163</name>
</gene>
<accession>A0AAN7H6K1</accession>
<reference evidence="1" key="2">
    <citation type="submission" date="2023-05" db="EMBL/GenBank/DDBJ databases">
        <authorList>
            <consortium name="Lawrence Berkeley National Laboratory"/>
            <person name="Steindorff A."/>
            <person name="Hensen N."/>
            <person name="Bonometti L."/>
            <person name="Westerberg I."/>
            <person name="Brannstrom I.O."/>
            <person name="Guillou S."/>
            <person name="Cros-Aarteil S."/>
            <person name="Calhoun S."/>
            <person name="Haridas S."/>
            <person name="Kuo A."/>
            <person name="Mondo S."/>
            <person name="Pangilinan J."/>
            <person name="Riley R."/>
            <person name="Labutti K."/>
            <person name="Andreopoulos B."/>
            <person name="Lipzen A."/>
            <person name="Chen C."/>
            <person name="Yanf M."/>
            <person name="Daum C."/>
            <person name="Ng V."/>
            <person name="Clum A."/>
            <person name="Ohm R."/>
            <person name="Martin F."/>
            <person name="Silar P."/>
            <person name="Natvig D."/>
            <person name="Lalanne C."/>
            <person name="Gautier V."/>
            <person name="Ament-Velasquez S.L."/>
            <person name="Kruys A."/>
            <person name="Hutchinson M.I."/>
            <person name="Powell A.J."/>
            <person name="Barry K."/>
            <person name="Miller A.N."/>
            <person name="Grigoriev I.V."/>
            <person name="Debuchy R."/>
            <person name="Gladieux P."/>
            <person name="Thoren M.H."/>
            <person name="Johannesson H."/>
        </authorList>
    </citation>
    <scope>NUCLEOTIDE SEQUENCE</scope>
    <source>
        <strain evidence="1">CBS 532.94</strain>
    </source>
</reference>
<evidence type="ECO:0000313" key="1">
    <source>
        <dbReference type="EMBL" id="KAK4233223.1"/>
    </source>
</evidence>
<dbReference type="EMBL" id="MU860623">
    <property type="protein sequence ID" value="KAK4233223.1"/>
    <property type="molecule type" value="Genomic_DNA"/>
</dbReference>
<dbReference type="AlphaFoldDB" id="A0AAN7H6K1"/>
<sequence length="271" mass="31018">MPYTREPRPRIALLNLNRGFEIKFLLDPNKVLNTDHELNLSGLTPPLTNTKTTKINVMFMDTGEKTFYGAHWSARIRKKEHSHNFELTYKKRYKVEDEKICAALKMATSDGFNTSSDKYDTQIEWGYKDMTLSVSHEKEVSDSGLDSPSLPEGKARGMIVDNAPELFMKCGGENWKDKMRVYGPIFATRLTGEWDGNKLTVEVWPIKIRDPVEPSFKANTLEYIVEASIKADTKDVDTARIKRSALEISLSEKGWLCLRDILKTKLVLDNY</sequence>
<keyword evidence="2" id="KW-1185">Reference proteome</keyword>
<reference evidence="1" key="1">
    <citation type="journal article" date="2023" name="Mol. Phylogenet. Evol.">
        <title>Genome-scale phylogeny and comparative genomics of the fungal order Sordariales.</title>
        <authorList>
            <person name="Hensen N."/>
            <person name="Bonometti L."/>
            <person name="Westerberg I."/>
            <person name="Brannstrom I.O."/>
            <person name="Guillou S."/>
            <person name="Cros-Aarteil S."/>
            <person name="Calhoun S."/>
            <person name="Haridas S."/>
            <person name="Kuo A."/>
            <person name="Mondo S."/>
            <person name="Pangilinan J."/>
            <person name="Riley R."/>
            <person name="LaButti K."/>
            <person name="Andreopoulos B."/>
            <person name="Lipzen A."/>
            <person name="Chen C."/>
            <person name="Yan M."/>
            <person name="Daum C."/>
            <person name="Ng V."/>
            <person name="Clum A."/>
            <person name="Steindorff A."/>
            <person name="Ohm R.A."/>
            <person name="Martin F."/>
            <person name="Silar P."/>
            <person name="Natvig D.O."/>
            <person name="Lalanne C."/>
            <person name="Gautier V."/>
            <person name="Ament-Velasquez S.L."/>
            <person name="Kruys A."/>
            <person name="Hutchinson M.I."/>
            <person name="Powell A.J."/>
            <person name="Barry K."/>
            <person name="Miller A.N."/>
            <person name="Grigoriev I.V."/>
            <person name="Debuchy R."/>
            <person name="Gladieux P."/>
            <person name="Hiltunen Thoren M."/>
            <person name="Johannesson H."/>
        </authorList>
    </citation>
    <scope>NUCLEOTIDE SEQUENCE</scope>
    <source>
        <strain evidence="1">CBS 532.94</strain>
    </source>
</reference>
<evidence type="ECO:0000313" key="2">
    <source>
        <dbReference type="Proteomes" id="UP001303760"/>
    </source>
</evidence>
<proteinExistence type="predicted"/>
<dbReference type="Proteomes" id="UP001303760">
    <property type="component" value="Unassembled WGS sequence"/>
</dbReference>